<proteinExistence type="predicted"/>
<dbReference type="HOGENOM" id="CLU_1405000_0_0_1"/>
<evidence type="ECO:0000313" key="2">
    <source>
        <dbReference type="EMBL" id="EEC47788.1"/>
    </source>
</evidence>
<dbReference type="InParanoid" id="B7FZX5"/>
<sequence>MKSVAMFFTMFLLASLIPTDALSSLNTVSRRAVLAQSAGFATVSVWGPASWAVDASLIDDLTSSIDKLRPIPDLLEEKEWDKVRSILKLPPVNKLWNLGDCRKRCNPDERFSSLSVIQKSQNIVLKLAQDTGNIDLFELKEELAYTLQMCDQITYNNAFVYFQPGSGKFKIKEPQELARQAMKQIQDVIDAAIE</sequence>
<dbReference type="GeneID" id="7201418"/>
<reference evidence="2 3" key="1">
    <citation type="journal article" date="2008" name="Nature">
        <title>The Phaeodactylum genome reveals the evolutionary history of diatom genomes.</title>
        <authorList>
            <person name="Bowler C."/>
            <person name="Allen A.E."/>
            <person name="Badger J.H."/>
            <person name="Grimwood J."/>
            <person name="Jabbari K."/>
            <person name="Kuo A."/>
            <person name="Maheswari U."/>
            <person name="Martens C."/>
            <person name="Maumus F."/>
            <person name="Otillar R.P."/>
            <person name="Rayko E."/>
            <person name="Salamov A."/>
            <person name="Vandepoele K."/>
            <person name="Beszteri B."/>
            <person name="Gruber A."/>
            <person name="Heijde M."/>
            <person name="Katinka M."/>
            <person name="Mock T."/>
            <person name="Valentin K."/>
            <person name="Verret F."/>
            <person name="Berges J.A."/>
            <person name="Brownlee C."/>
            <person name="Cadoret J.P."/>
            <person name="Chiovitti A."/>
            <person name="Choi C.J."/>
            <person name="Coesel S."/>
            <person name="De Martino A."/>
            <person name="Detter J.C."/>
            <person name="Durkin C."/>
            <person name="Falciatore A."/>
            <person name="Fournet J."/>
            <person name="Haruta M."/>
            <person name="Huysman M.J."/>
            <person name="Jenkins B.D."/>
            <person name="Jiroutova K."/>
            <person name="Jorgensen R.E."/>
            <person name="Joubert Y."/>
            <person name="Kaplan A."/>
            <person name="Kroger N."/>
            <person name="Kroth P.G."/>
            <person name="La Roche J."/>
            <person name="Lindquist E."/>
            <person name="Lommer M."/>
            <person name="Martin-Jezequel V."/>
            <person name="Lopez P.J."/>
            <person name="Lucas S."/>
            <person name="Mangogna M."/>
            <person name="McGinnis K."/>
            <person name="Medlin L.K."/>
            <person name="Montsant A."/>
            <person name="Oudot-Le Secq M.P."/>
            <person name="Napoli C."/>
            <person name="Obornik M."/>
            <person name="Parker M.S."/>
            <person name="Petit J.L."/>
            <person name="Porcel B.M."/>
            <person name="Poulsen N."/>
            <person name="Robison M."/>
            <person name="Rychlewski L."/>
            <person name="Rynearson T.A."/>
            <person name="Schmutz J."/>
            <person name="Shapiro H."/>
            <person name="Siaut M."/>
            <person name="Stanley M."/>
            <person name="Sussman M.R."/>
            <person name="Taylor A.R."/>
            <person name="Vardi A."/>
            <person name="von Dassow P."/>
            <person name="Vyverman W."/>
            <person name="Willis A."/>
            <person name="Wyrwicz L.S."/>
            <person name="Rokhsar D.S."/>
            <person name="Weissenbach J."/>
            <person name="Armbrust E.V."/>
            <person name="Green B.R."/>
            <person name="Van de Peer Y."/>
            <person name="Grigoriev I.V."/>
        </authorList>
    </citation>
    <scope>NUCLEOTIDE SEQUENCE [LARGE SCALE GENOMIC DNA]</scope>
    <source>
        <strain evidence="2 3">CCAP 1055/1</strain>
    </source>
</reference>
<dbReference type="KEGG" id="pti:PHATRDRAFT_46064"/>
<dbReference type="EMBL" id="CM000612">
    <property type="protein sequence ID" value="EEC47788.1"/>
    <property type="molecule type" value="Genomic_DNA"/>
</dbReference>
<dbReference type="PaxDb" id="2850-Phatr46064"/>
<keyword evidence="1" id="KW-0732">Signal</keyword>
<protein>
    <submittedName>
        <fullName evidence="2">Uncharacterized protein</fullName>
    </submittedName>
</protein>
<gene>
    <name evidence="2" type="ORF">PHATRDRAFT_46064</name>
</gene>
<organism evidence="2 3">
    <name type="scientific">Phaeodactylum tricornutum (strain CCAP 1055/1)</name>
    <dbReference type="NCBI Taxonomy" id="556484"/>
    <lineage>
        <taxon>Eukaryota</taxon>
        <taxon>Sar</taxon>
        <taxon>Stramenopiles</taxon>
        <taxon>Ochrophyta</taxon>
        <taxon>Bacillariophyta</taxon>
        <taxon>Bacillariophyceae</taxon>
        <taxon>Bacillariophycidae</taxon>
        <taxon>Naviculales</taxon>
        <taxon>Phaeodactylaceae</taxon>
        <taxon>Phaeodactylum</taxon>
    </lineage>
</organism>
<evidence type="ECO:0000313" key="3">
    <source>
        <dbReference type="Proteomes" id="UP000000759"/>
    </source>
</evidence>
<feature type="signal peptide" evidence="1">
    <location>
        <begin position="1"/>
        <end position="21"/>
    </location>
</feature>
<reference evidence="3" key="2">
    <citation type="submission" date="2008-08" db="EMBL/GenBank/DDBJ databases">
        <authorList>
            <consortium name="Diatom Consortium"/>
            <person name="Grigoriev I."/>
            <person name="Grimwood J."/>
            <person name="Kuo A."/>
            <person name="Otillar R.P."/>
            <person name="Salamov A."/>
            <person name="Detter J.C."/>
            <person name="Lindquist E."/>
            <person name="Shapiro H."/>
            <person name="Lucas S."/>
            <person name="Glavina del Rio T."/>
            <person name="Pitluck S."/>
            <person name="Rokhsar D."/>
            <person name="Bowler C."/>
        </authorList>
    </citation>
    <scope>GENOME REANNOTATION</scope>
    <source>
        <strain evidence="3">CCAP 1055/1</strain>
    </source>
</reference>
<dbReference type="OrthoDB" id="10259368at2759"/>
<dbReference type="Proteomes" id="UP000000759">
    <property type="component" value="Chromosome 9"/>
</dbReference>
<feature type="chain" id="PRO_5002855234" evidence="1">
    <location>
        <begin position="22"/>
        <end position="194"/>
    </location>
</feature>
<dbReference type="AlphaFoldDB" id="B7FZX5"/>
<dbReference type="RefSeq" id="XP_002180380.1">
    <property type="nucleotide sequence ID" value="XM_002180344.1"/>
</dbReference>
<keyword evidence="3" id="KW-1185">Reference proteome</keyword>
<name>B7FZX5_PHATC</name>
<evidence type="ECO:0000256" key="1">
    <source>
        <dbReference type="SAM" id="SignalP"/>
    </source>
</evidence>
<accession>B7FZX5</accession>